<reference evidence="1" key="1">
    <citation type="submission" date="2014-09" db="EMBL/GenBank/DDBJ databases">
        <authorList>
            <person name="Magalhaes I.L.F."/>
            <person name="Oliveira U."/>
            <person name="Santos F.R."/>
            <person name="Vidigal T.H.D.A."/>
            <person name="Brescovit A.D."/>
            <person name="Santos A.J."/>
        </authorList>
    </citation>
    <scope>NUCLEOTIDE SEQUENCE</scope>
    <source>
        <tissue evidence="1">Shoot tissue taken approximately 20 cm above the soil surface</tissue>
    </source>
</reference>
<dbReference type="EMBL" id="GBRH01229343">
    <property type="protein sequence ID" value="JAD68552.1"/>
    <property type="molecule type" value="Transcribed_RNA"/>
</dbReference>
<organism evidence="1">
    <name type="scientific">Arundo donax</name>
    <name type="common">Giant reed</name>
    <name type="synonym">Donax arundinaceus</name>
    <dbReference type="NCBI Taxonomy" id="35708"/>
    <lineage>
        <taxon>Eukaryota</taxon>
        <taxon>Viridiplantae</taxon>
        <taxon>Streptophyta</taxon>
        <taxon>Embryophyta</taxon>
        <taxon>Tracheophyta</taxon>
        <taxon>Spermatophyta</taxon>
        <taxon>Magnoliopsida</taxon>
        <taxon>Liliopsida</taxon>
        <taxon>Poales</taxon>
        <taxon>Poaceae</taxon>
        <taxon>PACMAD clade</taxon>
        <taxon>Arundinoideae</taxon>
        <taxon>Arundineae</taxon>
        <taxon>Arundo</taxon>
    </lineage>
</organism>
<evidence type="ECO:0000313" key="1">
    <source>
        <dbReference type="EMBL" id="JAD68552.1"/>
    </source>
</evidence>
<protein>
    <submittedName>
        <fullName evidence="1">Uncharacterized protein</fullName>
    </submittedName>
</protein>
<proteinExistence type="predicted"/>
<sequence>MLSITVACSFSVHMVYVDSEDIAEFTSVDLPAIVSHVATTVILRSILFIRGV</sequence>
<reference evidence="1" key="2">
    <citation type="journal article" date="2015" name="Data Brief">
        <title>Shoot transcriptome of the giant reed, Arundo donax.</title>
        <authorList>
            <person name="Barrero R.A."/>
            <person name="Guerrero F.D."/>
            <person name="Moolhuijzen P."/>
            <person name="Goolsby J.A."/>
            <person name="Tidwell J."/>
            <person name="Bellgard S.E."/>
            <person name="Bellgard M.I."/>
        </authorList>
    </citation>
    <scope>NUCLEOTIDE SEQUENCE</scope>
    <source>
        <tissue evidence="1">Shoot tissue taken approximately 20 cm above the soil surface</tissue>
    </source>
</reference>
<accession>A0A0A9CAM5</accession>
<dbReference type="AlphaFoldDB" id="A0A0A9CAM5"/>
<name>A0A0A9CAM5_ARUDO</name>